<dbReference type="SUPFAM" id="SSF50494">
    <property type="entry name" value="Trypsin-like serine proteases"/>
    <property type="match status" value="1"/>
</dbReference>
<dbReference type="Proteomes" id="UP000653454">
    <property type="component" value="Unassembled WGS sequence"/>
</dbReference>
<gene>
    <name evidence="1" type="ORF">PLXY2_LOCUS15195</name>
</gene>
<comment type="caution">
    <text evidence="1">The sequence shown here is derived from an EMBL/GenBank/DDBJ whole genome shotgun (WGS) entry which is preliminary data.</text>
</comment>
<name>A0A8S4GAU4_PLUXY</name>
<proteinExistence type="predicted"/>
<keyword evidence="2" id="KW-1185">Reference proteome</keyword>
<dbReference type="AlphaFoldDB" id="A0A8S4GAU4"/>
<sequence>MLFMRRFFVPMTTTTKAPVTKMPRLDWEKYKFDGCGIAVNKQTAQRRIVGGDDAGFGTFPWQAYIRIGSSRLTGVTLRSLHTKPADPPTQPGGLVSATLFQESCRRLVPARASRRHGRRLAYAHAQLPADTPSSYTLQSLTKKVVLISCRRLTHRHSPMTHVGGLAGLGRRHQAAGLCRWVGGFGV</sequence>
<reference evidence="1" key="1">
    <citation type="submission" date="2020-11" db="EMBL/GenBank/DDBJ databases">
        <authorList>
            <person name="Whiteford S."/>
        </authorList>
    </citation>
    <scope>NUCLEOTIDE SEQUENCE</scope>
</reference>
<evidence type="ECO:0000313" key="1">
    <source>
        <dbReference type="EMBL" id="CAG9136931.1"/>
    </source>
</evidence>
<accession>A0A8S4GAU4</accession>
<organism evidence="1 2">
    <name type="scientific">Plutella xylostella</name>
    <name type="common">Diamondback moth</name>
    <name type="synonym">Plutella maculipennis</name>
    <dbReference type="NCBI Taxonomy" id="51655"/>
    <lineage>
        <taxon>Eukaryota</taxon>
        <taxon>Metazoa</taxon>
        <taxon>Ecdysozoa</taxon>
        <taxon>Arthropoda</taxon>
        <taxon>Hexapoda</taxon>
        <taxon>Insecta</taxon>
        <taxon>Pterygota</taxon>
        <taxon>Neoptera</taxon>
        <taxon>Endopterygota</taxon>
        <taxon>Lepidoptera</taxon>
        <taxon>Glossata</taxon>
        <taxon>Ditrysia</taxon>
        <taxon>Yponomeutoidea</taxon>
        <taxon>Plutellidae</taxon>
        <taxon>Plutella</taxon>
    </lineage>
</organism>
<dbReference type="InterPro" id="IPR009003">
    <property type="entry name" value="Peptidase_S1_PA"/>
</dbReference>
<evidence type="ECO:0000313" key="2">
    <source>
        <dbReference type="Proteomes" id="UP000653454"/>
    </source>
</evidence>
<dbReference type="EMBL" id="CAJHNJ030000170">
    <property type="protein sequence ID" value="CAG9136931.1"/>
    <property type="molecule type" value="Genomic_DNA"/>
</dbReference>
<protein>
    <submittedName>
        <fullName evidence="1">(diamondback moth) hypothetical protein</fullName>
    </submittedName>
</protein>